<name>A0AAN6P4G0_9PEZI</name>
<accession>A0AAN6P4G0</accession>
<keyword evidence="1" id="KW-0732">Signal</keyword>
<reference evidence="2" key="1">
    <citation type="journal article" date="2023" name="Mol. Phylogenet. Evol.">
        <title>Genome-scale phylogeny and comparative genomics of the fungal order Sordariales.</title>
        <authorList>
            <person name="Hensen N."/>
            <person name="Bonometti L."/>
            <person name="Westerberg I."/>
            <person name="Brannstrom I.O."/>
            <person name="Guillou S."/>
            <person name="Cros-Aarteil S."/>
            <person name="Calhoun S."/>
            <person name="Haridas S."/>
            <person name="Kuo A."/>
            <person name="Mondo S."/>
            <person name="Pangilinan J."/>
            <person name="Riley R."/>
            <person name="LaButti K."/>
            <person name="Andreopoulos B."/>
            <person name="Lipzen A."/>
            <person name="Chen C."/>
            <person name="Yan M."/>
            <person name="Daum C."/>
            <person name="Ng V."/>
            <person name="Clum A."/>
            <person name="Steindorff A."/>
            <person name="Ohm R.A."/>
            <person name="Martin F."/>
            <person name="Silar P."/>
            <person name="Natvig D.O."/>
            <person name="Lalanne C."/>
            <person name="Gautier V."/>
            <person name="Ament-Velasquez S.L."/>
            <person name="Kruys A."/>
            <person name="Hutchinson M.I."/>
            <person name="Powell A.J."/>
            <person name="Barry K."/>
            <person name="Miller A.N."/>
            <person name="Grigoriev I.V."/>
            <person name="Debuchy R."/>
            <person name="Gladieux P."/>
            <person name="Hiltunen Thoren M."/>
            <person name="Johannesson H."/>
        </authorList>
    </citation>
    <scope>NUCLEOTIDE SEQUENCE</scope>
    <source>
        <strain evidence="2">CBS 626.80</strain>
    </source>
</reference>
<dbReference type="EMBL" id="MU859067">
    <property type="protein sequence ID" value="KAK3956279.1"/>
    <property type="molecule type" value="Genomic_DNA"/>
</dbReference>
<proteinExistence type="predicted"/>
<keyword evidence="3" id="KW-1185">Reference proteome</keyword>
<feature type="signal peptide" evidence="1">
    <location>
        <begin position="1"/>
        <end position="25"/>
    </location>
</feature>
<sequence length="78" mass="8559">MSSRGVKACVVFLLVMMAMPKPASVASNFSNACLITMVFFGFWYPKLQLTAITKTCWSKSNPNSKTMLRPHPGPISCS</sequence>
<evidence type="ECO:0000256" key="1">
    <source>
        <dbReference type="SAM" id="SignalP"/>
    </source>
</evidence>
<dbReference type="AlphaFoldDB" id="A0AAN6P4G0"/>
<reference evidence="2" key="2">
    <citation type="submission" date="2023-06" db="EMBL/GenBank/DDBJ databases">
        <authorList>
            <consortium name="Lawrence Berkeley National Laboratory"/>
            <person name="Mondo S.J."/>
            <person name="Hensen N."/>
            <person name="Bonometti L."/>
            <person name="Westerberg I."/>
            <person name="Brannstrom I.O."/>
            <person name="Guillou S."/>
            <person name="Cros-Aarteil S."/>
            <person name="Calhoun S."/>
            <person name="Haridas S."/>
            <person name="Kuo A."/>
            <person name="Pangilinan J."/>
            <person name="Riley R."/>
            <person name="Labutti K."/>
            <person name="Andreopoulos B."/>
            <person name="Lipzen A."/>
            <person name="Chen C."/>
            <person name="Yanf M."/>
            <person name="Daum C."/>
            <person name="Ng V."/>
            <person name="Clum A."/>
            <person name="Steindorff A."/>
            <person name="Ohm R."/>
            <person name="Martin F."/>
            <person name="Silar P."/>
            <person name="Natvig D."/>
            <person name="Lalanne C."/>
            <person name="Gautier V."/>
            <person name="Ament-Velasquez S.L."/>
            <person name="Kruys A."/>
            <person name="Hutchinson M.I."/>
            <person name="Powell A.J."/>
            <person name="Barry K."/>
            <person name="Miller A.N."/>
            <person name="Grigoriev I.V."/>
            <person name="Debuchy R."/>
            <person name="Gladieux P."/>
            <person name="Thoren M.H."/>
            <person name="Johannesson H."/>
        </authorList>
    </citation>
    <scope>NUCLEOTIDE SEQUENCE</scope>
    <source>
        <strain evidence="2">CBS 626.80</strain>
    </source>
</reference>
<gene>
    <name evidence="2" type="ORF">QBC32DRAFT_331380</name>
</gene>
<organism evidence="2 3">
    <name type="scientific">Pseudoneurospora amorphoporcata</name>
    <dbReference type="NCBI Taxonomy" id="241081"/>
    <lineage>
        <taxon>Eukaryota</taxon>
        <taxon>Fungi</taxon>
        <taxon>Dikarya</taxon>
        <taxon>Ascomycota</taxon>
        <taxon>Pezizomycotina</taxon>
        <taxon>Sordariomycetes</taxon>
        <taxon>Sordariomycetidae</taxon>
        <taxon>Sordariales</taxon>
        <taxon>Sordariaceae</taxon>
        <taxon>Pseudoneurospora</taxon>
    </lineage>
</organism>
<evidence type="ECO:0000313" key="2">
    <source>
        <dbReference type="EMBL" id="KAK3956279.1"/>
    </source>
</evidence>
<feature type="chain" id="PRO_5042874650" description="Secreted protein" evidence="1">
    <location>
        <begin position="26"/>
        <end position="78"/>
    </location>
</feature>
<dbReference type="Proteomes" id="UP001303222">
    <property type="component" value="Unassembled WGS sequence"/>
</dbReference>
<protein>
    <recommendedName>
        <fullName evidence="4">Secreted protein</fullName>
    </recommendedName>
</protein>
<evidence type="ECO:0000313" key="3">
    <source>
        <dbReference type="Proteomes" id="UP001303222"/>
    </source>
</evidence>
<comment type="caution">
    <text evidence="2">The sequence shown here is derived from an EMBL/GenBank/DDBJ whole genome shotgun (WGS) entry which is preliminary data.</text>
</comment>
<evidence type="ECO:0008006" key="4">
    <source>
        <dbReference type="Google" id="ProtNLM"/>
    </source>
</evidence>